<dbReference type="Proteomes" id="UP000518681">
    <property type="component" value="Unassembled WGS sequence"/>
</dbReference>
<organism evidence="1 2">
    <name type="scientific">Paraburkholderia fungorum</name>
    <dbReference type="NCBI Taxonomy" id="134537"/>
    <lineage>
        <taxon>Bacteria</taxon>
        <taxon>Pseudomonadati</taxon>
        <taxon>Pseudomonadota</taxon>
        <taxon>Betaproteobacteria</taxon>
        <taxon>Burkholderiales</taxon>
        <taxon>Burkholderiaceae</taxon>
        <taxon>Paraburkholderia</taxon>
    </lineage>
</organism>
<name>A0AAW3V5R0_9BURK</name>
<protein>
    <submittedName>
        <fullName evidence="1">Uncharacterized protein</fullName>
    </submittedName>
</protein>
<evidence type="ECO:0000313" key="2">
    <source>
        <dbReference type="Proteomes" id="UP000518681"/>
    </source>
</evidence>
<comment type="caution">
    <text evidence="1">The sequence shown here is derived from an EMBL/GenBank/DDBJ whole genome shotgun (WGS) entry which is preliminary data.</text>
</comment>
<dbReference type="AlphaFoldDB" id="A0AAW3V5R0"/>
<gene>
    <name evidence="1" type="ORF">GGD69_005420</name>
</gene>
<dbReference type="RefSeq" id="WP_183801369.1">
    <property type="nucleotide sequence ID" value="NZ_JACIIK010000009.1"/>
</dbReference>
<accession>A0AAW3V5R0</accession>
<evidence type="ECO:0000313" key="1">
    <source>
        <dbReference type="EMBL" id="MBB6204526.1"/>
    </source>
</evidence>
<dbReference type="EMBL" id="JACIIK010000009">
    <property type="protein sequence ID" value="MBB6204526.1"/>
    <property type="molecule type" value="Genomic_DNA"/>
</dbReference>
<sequence>MTSSQRPSLTRFKPLCSRAGRVNRTEIQSMIDELRGYVALYPKRRDYAWHPGVPQNRKSLARATQRLRHLKRAIKTAPFEVNRRGNRVDRSFRETGSYEFAHKLPAQGFQQYPTDQDAVWFGVWVNLAERKVFTFAEGDCIVVLCPTQASFIKEMEHLKSCYGPPPAFMWALDRNGTVTRHIESAPIVELLEAA</sequence>
<reference evidence="1 2" key="1">
    <citation type="submission" date="2020-08" db="EMBL/GenBank/DDBJ databases">
        <title>Genomic Encyclopedia of Type Strains, Phase IV (KMG-V): Genome sequencing to study the core and pangenomes of soil and plant-associated prokaryotes.</title>
        <authorList>
            <person name="Whitman W."/>
        </authorList>
    </citation>
    <scope>NUCLEOTIDE SEQUENCE [LARGE SCALE GENOMIC DNA]</scope>
    <source>
        <strain evidence="1 2">SEMIA 4013</strain>
    </source>
</reference>
<proteinExistence type="predicted"/>